<evidence type="ECO:0000313" key="6">
    <source>
        <dbReference type="Proteomes" id="UP000013827"/>
    </source>
</evidence>
<feature type="compositionally biased region" description="Basic and acidic residues" evidence="4">
    <location>
        <begin position="84"/>
        <end position="93"/>
    </location>
</feature>
<dbReference type="GO" id="GO:0005737">
    <property type="term" value="C:cytoplasm"/>
    <property type="evidence" value="ECO:0007669"/>
    <property type="project" value="UniProtKB-SubCell"/>
</dbReference>
<dbReference type="InterPro" id="IPR005398">
    <property type="entry name" value="Tubby_N"/>
</dbReference>
<reference evidence="5" key="2">
    <citation type="submission" date="2024-10" db="UniProtKB">
        <authorList>
            <consortium name="EnsemblProtists"/>
        </authorList>
    </citation>
    <scope>IDENTIFICATION</scope>
</reference>
<dbReference type="PRINTS" id="PR01574">
    <property type="entry name" value="TUBBYPROTEIN"/>
</dbReference>
<reference evidence="6" key="1">
    <citation type="journal article" date="2013" name="Nature">
        <title>Pan genome of the phytoplankton Emiliania underpins its global distribution.</title>
        <authorList>
            <person name="Read B.A."/>
            <person name="Kegel J."/>
            <person name="Klute M.J."/>
            <person name="Kuo A."/>
            <person name="Lefebvre S.C."/>
            <person name="Maumus F."/>
            <person name="Mayer C."/>
            <person name="Miller J."/>
            <person name="Monier A."/>
            <person name="Salamov A."/>
            <person name="Young J."/>
            <person name="Aguilar M."/>
            <person name="Claverie J.M."/>
            <person name="Frickenhaus S."/>
            <person name="Gonzalez K."/>
            <person name="Herman E.K."/>
            <person name="Lin Y.C."/>
            <person name="Napier J."/>
            <person name="Ogata H."/>
            <person name="Sarno A.F."/>
            <person name="Shmutz J."/>
            <person name="Schroeder D."/>
            <person name="de Vargas C."/>
            <person name="Verret F."/>
            <person name="von Dassow P."/>
            <person name="Valentin K."/>
            <person name="Van de Peer Y."/>
            <person name="Wheeler G."/>
            <person name="Dacks J.B."/>
            <person name="Delwiche C.F."/>
            <person name="Dyhrman S.T."/>
            <person name="Glockner G."/>
            <person name="John U."/>
            <person name="Richards T."/>
            <person name="Worden A.Z."/>
            <person name="Zhang X."/>
            <person name="Grigoriev I.V."/>
            <person name="Allen A.E."/>
            <person name="Bidle K."/>
            <person name="Borodovsky M."/>
            <person name="Bowler C."/>
            <person name="Brownlee C."/>
            <person name="Cock J.M."/>
            <person name="Elias M."/>
            <person name="Gladyshev V.N."/>
            <person name="Groth M."/>
            <person name="Guda C."/>
            <person name="Hadaegh A."/>
            <person name="Iglesias-Rodriguez M.D."/>
            <person name="Jenkins J."/>
            <person name="Jones B.M."/>
            <person name="Lawson T."/>
            <person name="Leese F."/>
            <person name="Lindquist E."/>
            <person name="Lobanov A."/>
            <person name="Lomsadze A."/>
            <person name="Malik S.B."/>
            <person name="Marsh M.E."/>
            <person name="Mackinder L."/>
            <person name="Mock T."/>
            <person name="Mueller-Roeber B."/>
            <person name="Pagarete A."/>
            <person name="Parker M."/>
            <person name="Probert I."/>
            <person name="Quesneville H."/>
            <person name="Raines C."/>
            <person name="Rensing S.A."/>
            <person name="Riano-Pachon D.M."/>
            <person name="Richier S."/>
            <person name="Rokitta S."/>
            <person name="Shiraiwa Y."/>
            <person name="Soanes D.M."/>
            <person name="van der Giezen M."/>
            <person name="Wahlund T.M."/>
            <person name="Williams B."/>
            <person name="Wilson W."/>
            <person name="Wolfe G."/>
            <person name="Wurch L.L."/>
        </authorList>
    </citation>
    <scope>NUCLEOTIDE SEQUENCE</scope>
</reference>
<evidence type="ECO:0000256" key="2">
    <source>
        <dbReference type="ARBA" id="ARBA00010568"/>
    </source>
</evidence>
<dbReference type="GeneID" id="17267863"/>
<comment type="similarity">
    <text evidence="2">Belongs to the UPF0696 family.</text>
</comment>
<dbReference type="PaxDb" id="2903-EOD22316"/>
<evidence type="ECO:0000256" key="3">
    <source>
        <dbReference type="ARBA" id="ARBA00022490"/>
    </source>
</evidence>
<sequence>MTTESELGRHTVDCGAREDNGDTWVFAEANESVDSFTGAFPPRSCGKEWIAARHDGRSALAGGGSAEDEAEEKGGGNRAEAEEEKGGSKAEAEAKKAWQAVGSKSLSTLTATLKAHNFGRGKWLIQAEAEEVDEMWRKIVAALWEGKLGSSAKVSGAGMQMAHGGHIICVYVSPFWDTSEVERGALLGTLRTECGVAHPLKFKADGMGLLGVPKSNEWGIPPAVYVAPAGSMDVTRPAVRGDKSGVYKPKLGNRETNGEGRWRRPDGAAPPPPRSAPPPKPEEKPAAKKAADGFAALMGLAGEDSAEILREKNRRKEERAEKKRAAAAKAAEESRAAFEAVKAGVGQRNWADDESDEEAPPAPSLTDSDASESEAESESEESESEDAVAAAAAAAAREAEAAAAAAAKERPKKKKTAEEESVEALRPREALLLELEAAPEQSAAEPAAAGQSKAAAKRAAKKAAAAAANGGAGAATGEAEAAPAAEEEGAGGEAKGVDVAAVLKARAAAAAGKKKKAGAAGGAAAIAAAELKARDAGKKKKEKRTYEKGAKQVGAKARGSDNKYQGE</sequence>
<feature type="region of interest" description="Disordered" evidence="4">
    <location>
        <begin position="57"/>
        <end position="93"/>
    </location>
</feature>
<evidence type="ECO:0000256" key="1">
    <source>
        <dbReference type="ARBA" id="ARBA00004496"/>
    </source>
</evidence>
<dbReference type="Pfam" id="PF08939">
    <property type="entry name" value="Bles03"/>
    <property type="match status" value="1"/>
</dbReference>
<dbReference type="RefSeq" id="XP_005774745.1">
    <property type="nucleotide sequence ID" value="XM_005774688.1"/>
</dbReference>
<feature type="compositionally biased region" description="Basic and acidic residues" evidence="4">
    <location>
        <begin position="280"/>
        <end position="291"/>
    </location>
</feature>
<feature type="compositionally biased region" description="Basic and acidic residues" evidence="4">
    <location>
        <begin position="252"/>
        <end position="266"/>
    </location>
</feature>
<feature type="compositionally biased region" description="Low complexity" evidence="4">
    <location>
        <begin position="432"/>
        <end position="454"/>
    </location>
</feature>
<accession>A0A0D3JFN1</accession>
<dbReference type="Proteomes" id="UP000013827">
    <property type="component" value="Unassembled WGS sequence"/>
</dbReference>
<feature type="compositionally biased region" description="Low complexity" evidence="4">
    <location>
        <begin position="387"/>
        <end position="406"/>
    </location>
</feature>
<dbReference type="SUPFAM" id="SSF55418">
    <property type="entry name" value="eIF4e-like"/>
    <property type="match status" value="1"/>
</dbReference>
<evidence type="ECO:0000313" key="5">
    <source>
        <dbReference type="EnsemblProtists" id="EOD22316"/>
    </source>
</evidence>
<feature type="compositionally biased region" description="Basic and acidic residues" evidence="4">
    <location>
        <begin position="307"/>
        <end position="336"/>
    </location>
</feature>
<protein>
    <submittedName>
        <fullName evidence="5">Uncharacterized protein</fullName>
    </submittedName>
</protein>
<dbReference type="KEGG" id="ehx:EMIHUDRAFT_463715"/>
<evidence type="ECO:0000256" key="4">
    <source>
        <dbReference type="SAM" id="MobiDB-lite"/>
    </source>
</evidence>
<feature type="compositionally biased region" description="Basic and acidic residues" evidence="4">
    <location>
        <begin position="558"/>
        <end position="567"/>
    </location>
</feature>
<comment type="subcellular location">
    <subcellularLocation>
        <location evidence="1">Cytoplasm</location>
    </subcellularLocation>
</comment>
<feature type="compositionally biased region" description="Pro residues" evidence="4">
    <location>
        <begin position="268"/>
        <end position="279"/>
    </location>
</feature>
<dbReference type="Gene3D" id="3.30.760.10">
    <property type="entry name" value="RNA Cap, Translation Initiation Factor Eif4e"/>
    <property type="match status" value="1"/>
</dbReference>
<dbReference type="PANTHER" id="PTHR31977">
    <property type="entry name" value="UPF0696 PROTEIN C11ORF68"/>
    <property type="match status" value="1"/>
</dbReference>
<dbReference type="EnsemblProtists" id="EOD22316">
    <property type="protein sequence ID" value="EOD22316"/>
    <property type="gene ID" value="EMIHUDRAFT_463715"/>
</dbReference>
<dbReference type="HOGENOM" id="CLU_480976_0_0_1"/>
<feature type="compositionally biased region" description="Low complexity" evidence="4">
    <location>
        <begin position="462"/>
        <end position="484"/>
    </location>
</feature>
<dbReference type="InterPro" id="IPR023398">
    <property type="entry name" value="TIF_eIF4e-like"/>
</dbReference>
<organism evidence="5 6">
    <name type="scientific">Emiliania huxleyi (strain CCMP1516)</name>
    <dbReference type="NCBI Taxonomy" id="280463"/>
    <lineage>
        <taxon>Eukaryota</taxon>
        <taxon>Haptista</taxon>
        <taxon>Haptophyta</taxon>
        <taxon>Prymnesiophyceae</taxon>
        <taxon>Isochrysidales</taxon>
        <taxon>Noelaerhabdaceae</taxon>
        <taxon>Emiliania</taxon>
    </lineage>
</organism>
<keyword evidence="6" id="KW-1185">Reference proteome</keyword>
<keyword evidence="3" id="KW-0963">Cytoplasm</keyword>
<feature type="region of interest" description="Disordered" evidence="4">
    <location>
        <begin position="234"/>
        <end position="494"/>
    </location>
</feature>
<dbReference type="AlphaFoldDB" id="A0A0D3JFN1"/>
<feature type="compositionally biased region" description="Acidic residues" evidence="4">
    <location>
        <begin position="369"/>
        <end position="386"/>
    </location>
</feature>
<feature type="region of interest" description="Disordered" evidence="4">
    <location>
        <begin position="1"/>
        <end position="20"/>
    </location>
</feature>
<dbReference type="PANTHER" id="PTHR31977:SF1">
    <property type="entry name" value="UPF0696 PROTEIN C11ORF68"/>
    <property type="match status" value="1"/>
</dbReference>
<dbReference type="InterPro" id="IPR015034">
    <property type="entry name" value="Bles03"/>
</dbReference>
<name>A0A0D3JFN1_EMIH1</name>
<proteinExistence type="inferred from homology"/>
<feature type="region of interest" description="Disordered" evidence="4">
    <location>
        <begin position="532"/>
        <end position="567"/>
    </location>
</feature>